<comment type="caution">
    <text evidence="3">The sequence shown here is derived from an EMBL/GenBank/DDBJ whole genome shotgun (WGS) entry which is preliminary data.</text>
</comment>
<evidence type="ECO:0000256" key="2">
    <source>
        <dbReference type="SAM" id="Phobius"/>
    </source>
</evidence>
<name>A0A132BQE1_9RHOB</name>
<gene>
    <name evidence="3" type="ORF">TRIHO_44950</name>
</gene>
<keyword evidence="2" id="KW-1133">Transmembrane helix</keyword>
<dbReference type="Proteomes" id="UP000068382">
    <property type="component" value="Unassembled WGS sequence"/>
</dbReference>
<proteinExistence type="predicted"/>
<keyword evidence="4" id="KW-1185">Reference proteome</keyword>
<accession>A0A132BQE1</accession>
<evidence type="ECO:0000256" key="1">
    <source>
        <dbReference type="SAM" id="MobiDB-lite"/>
    </source>
</evidence>
<reference evidence="3 4" key="1">
    <citation type="submission" date="2015-12" db="EMBL/GenBank/DDBJ databases">
        <title>Genome sequence of the marine Rhodobacteraceae strain O3.65, Candidatus Tritonibacter horizontis.</title>
        <authorList>
            <person name="Poehlein A."/>
            <person name="Giebel H.A."/>
            <person name="Voget S."/>
            <person name="Brinkhoff T."/>
        </authorList>
    </citation>
    <scope>NUCLEOTIDE SEQUENCE [LARGE SCALE GENOMIC DNA]</scope>
    <source>
        <strain evidence="3 4">O3.65</strain>
    </source>
</reference>
<feature type="region of interest" description="Disordered" evidence="1">
    <location>
        <begin position="57"/>
        <end position="78"/>
    </location>
</feature>
<dbReference type="AlphaFoldDB" id="A0A132BQE1"/>
<feature type="transmembrane region" description="Helical" evidence="2">
    <location>
        <begin position="27"/>
        <end position="53"/>
    </location>
</feature>
<keyword evidence="2" id="KW-0472">Membrane</keyword>
<keyword evidence="2" id="KW-0812">Transmembrane</keyword>
<sequence>MAILGLLFGMIAGLVTGSIAMFSFGLPFWICLGIYAIVGALSALSVTCIAYVLRSEPGADPSDQDGWSASKKQRTATG</sequence>
<organism evidence="3 4">
    <name type="scientific">Tritonibacter horizontis</name>
    <dbReference type="NCBI Taxonomy" id="1768241"/>
    <lineage>
        <taxon>Bacteria</taxon>
        <taxon>Pseudomonadati</taxon>
        <taxon>Pseudomonadota</taxon>
        <taxon>Alphaproteobacteria</taxon>
        <taxon>Rhodobacterales</taxon>
        <taxon>Paracoccaceae</taxon>
        <taxon>Tritonibacter</taxon>
    </lineage>
</organism>
<protein>
    <submittedName>
        <fullName evidence="3">Uncharacterized protein</fullName>
    </submittedName>
</protein>
<evidence type="ECO:0000313" key="4">
    <source>
        <dbReference type="Proteomes" id="UP000068382"/>
    </source>
</evidence>
<dbReference type="EMBL" id="LPUY01000138">
    <property type="protein sequence ID" value="KUP90629.1"/>
    <property type="molecule type" value="Genomic_DNA"/>
</dbReference>
<dbReference type="OrthoDB" id="10013157at2"/>
<evidence type="ECO:0000313" key="3">
    <source>
        <dbReference type="EMBL" id="KUP90629.1"/>
    </source>
</evidence>
<dbReference type="RefSeq" id="WP_068248963.1">
    <property type="nucleotide sequence ID" value="NZ_LPUY01000138.1"/>
</dbReference>